<dbReference type="InterPro" id="IPR001650">
    <property type="entry name" value="Helicase_C-like"/>
</dbReference>
<feature type="domain" description="Helicase C-terminal" evidence="12">
    <location>
        <begin position="430"/>
        <end position="623"/>
    </location>
</feature>
<dbReference type="Pfam" id="PF00271">
    <property type="entry name" value="Helicase_C"/>
    <property type="match status" value="1"/>
</dbReference>
<dbReference type="PROSITE" id="PS51194">
    <property type="entry name" value="HELICASE_CTER"/>
    <property type="match status" value="1"/>
</dbReference>
<evidence type="ECO:0000256" key="10">
    <source>
        <dbReference type="SAM" id="Coils"/>
    </source>
</evidence>
<keyword evidence="6 9" id="KW-0238">DNA-binding</keyword>
<dbReference type="Gene3D" id="3.40.50.300">
    <property type="entry name" value="P-loop containing nucleotide triphosphate hydrolases"/>
    <property type="match status" value="1"/>
</dbReference>
<evidence type="ECO:0000256" key="5">
    <source>
        <dbReference type="ARBA" id="ARBA00023015"/>
    </source>
</evidence>
<dbReference type="GO" id="GO:0004386">
    <property type="term" value="F:helicase activity"/>
    <property type="evidence" value="ECO:0007669"/>
    <property type="project" value="UniProtKB-KW"/>
</dbReference>
<keyword evidence="2 9" id="KW-0378">Hydrolase</keyword>
<dbReference type="EMBL" id="CP036501">
    <property type="protein sequence ID" value="UZP74683.1"/>
    <property type="molecule type" value="Genomic_DNA"/>
</dbReference>
<dbReference type="Gene3D" id="2.30.30.930">
    <property type="match status" value="1"/>
</dbReference>
<dbReference type="CDD" id="cd18793">
    <property type="entry name" value="SF2_C_SNF"/>
    <property type="match status" value="1"/>
</dbReference>
<dbReference type="InterPro" id="IPR038718">
    <property type="entry name" value="SNF2-like_sf"/>
</dbReference>
<dbReference type="Pfam" id="PF00176">
    <property type="entry name" value="SNF2-rel_dom"/>
    <property type="match status" value="1"/>
</dbReference>
<evidence type="ECO:0000256" key="4">
    <source>
        <dbReference type="ARBA" id="ARBA00022840"/>
    </source>
</evidence>
<evidence type="ECO:0000256" key="3">
    <source>
        <dbReference type="ARBA" id="ARBA00022806"/>
    </source>
</evidence>
<dbReference type="Pfam" id="PF12137">
    <property type="entry name" value="RapA_C"/>
    <property type="match status" value="1"/>
</dbReference>
<dbReference type="Pfam" id="PF18337">
    <property type="entry name" value="Tudor_RapA"/>
    <property type="match status" value="1"/>
</dbReference>
<feature type="coiled-coil region" evidence="10">
    <location>
        <begin position="601"/>
        <end position="628"/>
    </location>
</feature>
<keyword evidence="7 9" id="KW-0010">Activator</keyword>
<organism evidence="13 14">
    <name type="scientific">Candidatus Paraluminiphilus aquimaris</name>
    <dbReference type="NCBI Taxonomy" id="2518994"/>
    <lineage>
        <taxon>Bacteria</taxon>
        <taxon>Pseudomonadati</taxon>
        <taxon>Pseudomonadota</taxon>
        <taxon>Gammaproteobacteria</taxon>
        <taxon>Cellvibrionales</taxon>
        <taxon>Halieaceae</taxon>
        <taxon>Candidatus Paraluminiphilus</taxon>
    </lineage>
</organism>
<accession>A0ABY6Q8F4</accession>
<evidence type="ECO:0000256" key="6">
    <source>
        <dbReference type="ARBA" id="ARBA00023125"/>
    </source>
</evidence>
<evidence type="ECO:0000256" key="7">
    <source>
        <dbReference type="ARBA" id="ARBA00023159"/>
    </source>
</evidence>
<feature type="domain" description="Helicase ATP-binding" evidence="11">
    <location>
        <begin position="163"/>
        <end position="331"/>
    </location>
</feature>
<dbReference type="Gene3D" id="3.40.50.10810">
    <property type="entry name" value="Tandem AAA-ATPase domain"/>
    <property type="match status" value="1"/>
</dbReference>
<keyword evidence="8 9" id="KW-0804">Transcription</keyword>
<dbReference type="Pfam" id="PF18339">
    <property type="entry name" value="Tudor_1_RapA"/>
    <property type="match status" value="1"/>
</dbReference>
<evidence type="ECO:0000259" key="11">
    <source>
        <dbReference type="PROSITE" id="PS51192"/>
    </source>
</evidence>
<dbReference type="PROSITE" id="PS51192">
    <property type="entry name" value="HELICASE_ATP_BIND_1"/>
    <property type="match status" value="1"/>
</dbReference>
<dbReference type="PANTHER" id="PTHR45766">
    <property type="entry name" value="DNA ANNEALING HELICASE AND ENDONUCLEASE ZRANB3 FAMILY MEMBER"/>
    <property type="match status" value="1"/>
</dbReference>
<dbReference type="InterPro" id="IPR027417">
    <property type="entry name" value="P-loop_NTPase"/>
</dbReference>
<keyword evidence="3 9" id="KW-0347">Helicase</keyword>
<keyword evidence="10" id="KW-0175">Coiled coil</keyword>
<feature type="short sequence motif" description="DEAH box" evidence="9">
    <location>
        <begin position="277"/>
        <end position="280"/>
    </location>
</feature>
<dbReference type="InterPro" id="IPR000330">
    <property type="entry name" value="SNF2_N"/>
</dbReference>
<evidence type="ECO:0000256" key="1">
    <source>
        <dbReference type="ARBA" id="ARBA00022741"/>
    </source>
</evidence>
<dbReference type="HAMAP" id="MF_01821">
    <property type="entry name" value="Helicase_RapA"/>
    <property type="match status" value="1"/>
</dbReference>
<comment type="similarity">
    <text evidence="9">Belongs to the SNF2/RAD54 helicase family. RapA subfamily.</text>
</comment>
<comment type="subunit">
    <text evidence="9">Interacts with the RNAP. Has a higher affinity for the core RNAP than for the holoenzyme. Its ATPase activity is stimulated by binding to RNAP.</text>
</comment>
<dbReference type="InterPro" id="IPR023949">
    <property type="entry name" value="Helicase_RapA"/>
</dbReference>
<keyword evidence="4 9" id="KW-0067">ATP-binding</keyword>
<dbReference type="RefSeq" id="WP_279241143.1">
    <property type="nucleotide sequence ID" value="NZ_CP036501.1"/>
</dbReference>
<proteinExistence type="inferred from homology"/>
<dbReference type="Gene3D" id="6.10.140.1500">
    <property type="match status" value="1"/>
</dbReference>
<evidence type="ECO:0000313" key="14">
    <source>
        <dbReference type="Proteomes" id="UP001317963"/>
    </source>
</evidence>
<sequence>MTFDIGQRWISHADLELGLGICVEVDSRRVTLLYPSAEEERTYALDRAPLTRYELKAGDKLTHIDGRVLEVTETCPLGNTLSYEAVEPETGDTFSVHEQFIAPEVSVNTPQDRLLNNQLDKIGDFQLRYETLIERARYQASNSSGLIGARTSLLSHQLFVASEVGDRLAPRVLLADEVGLGKTIEAGLILSQQLMRGRAARVLIAVPDPLLHQWLVEMLRRFNLQFSIYDDARCEAEESDFDFANDQLVLSPWSFIEHNESARAGLLETDWDFVIVDEAHHLNLGLDAQNDLDTALTQLSQKSRGLLLLTATPGQSGIDSHFSRLQLLDPDRFSDLARFIDEQRQFEDTFDLIEKLRRDEDVEGLPADIDPSQPADQIIQSLVDQYGTGRVLFRNSRKSVSGFPTRVLHQYDLPEDDTSLSVADSHRTKWLAELLKQLKSQKVLVICRDKTTAMALEHYLHLQAGIRCASFHEDLSLLERDRAAAYFADEESGARALICSEIGSEGRNFQFSQHLVCFDLPHHPDLLEQRIGRLDRIGQRGDVNIHVPVTPNTTESVRFAWFNEGINGFETSCSIGHLIFDELGDELRVCEEKGRLSDELLTRTQALREQLNQQMDRGRDRLLELTSHNPARASELIAEIQSNERTVELQRFTDSLFDRLGIHTEEGSERCLILKPSENLVTGELPFLDDGGITCTFDRDLALARDDLHFLTWEHPVVRETIDVVYHSELGNASVAMIKAKSIKPGTVMVETLHTADCPAPKRLEIGRYLDQTPLRSLITLDGRDLGTAISCENLTRLIKPVSITQSAGVIRELRPKLVSALTELDARAVSHVRTLQKAAQLSVDNALKSEAQRLAALGARNGSVREDEVEAVNQLLTETKDAMARAEPRLQGIRVVVAT</sequence>
<evidence type="ECO:0000259" key="12">
    <source>
        <dbReference type="PROSITE" id="PS51194"/>
    </source>
</evidence>
<comment type="function">
    <text evidence="9">Transcription regulator that activates transcription by stimulating RNA polymerase (RNAP) recycling in case of stress conditions such as supercoiled DNA or high salt concentrations. Probably acts by releasing the RNAP, when it is trapped or immobilized on tightly supercoiled DNA. Does not activate transcription on linear DNA. Probably not involved in DNA repair.</text>
</comment>
<reference evidence="13 14" key="1">
    <citation type="submission" date="2019-02" db="EMBL/GenBank/DDBJ databases">
        <title>Halieaceae_genomes.</title>
        <authorList>
            <person name="Li S.-H."/>
        </authorList>
    </citation>
    <scope>NUCLEOTIDE SEQUENCE [LARGE SCALE GENOMIC DNA]</scope>
    <source>
        <strain evidence="13 14">JH123</strain>
    </source>
</reference>
<protein>
    <recommendedName>
        <fullName evidence="9">RNA polymerase-associated protein RapA</fullName>
        <ecNumber evidence="9">3.6.4.-</ecNumber>
    </recommendedName>
    <alternativeName>
        <fullName evidence="9">ATP-dependent helicase HepA</fullName>
    </alternativeName>
</protein>
<dbReference type="Gene3D" id="2.30.30.140">
    <property type="match status" value="1"/>
</dbReference>
<dbReference type="SUPFAM" id="SSF52540">
    <property type="entry name" value="P-loop containing nucleoside triphosphate hydrolases"/>
    <property type="match status" value="2"/>
</dbReference>
<evidence type="ECO:0000256" key="8">
    <source>
        <dbReference type="ARBA" id="ARBA00023163"/>
    </source>
</evidence>
<evidence type="ECO:0000313" key="13">
    <source>
        <dbReference type="EMBL" id="UZP74683.1"/>
    </source>
</evidence>
<evidence type="ECO:0000256" key="9">
    <source>
        <dbReference type="HAMAP-Rule" id="MF_01821"/>
    </source>
</evidence>
<dbReference type="InterPro" id="IPR014001">
    <property type="entry name" value="Helicase_ATP-bd"/>
</dbReference>
<gene>
    <name evidence="9" type="primary">rapA</name>
    <name evidence="13" type="ORF">E0F26_08000</name>
</gene>
<keyword evidence="5 9" id="KW-0805">Transcription regulation</keyword>
<dbReference type="SMART" id="SM00487">
    <property type="entry name" value="DEXDc"/>
    <property type="match status" value="1"/>
</dbReference>
<evidence type="ECO:0000256" key="2">
    <source>
        <dbReference type="ARBA" id="ARBA00022801"/>
    </source>
</evidence>
<keyword evidence="1 9" id="KW-0547">Nucleotide-binding</keyword>
<keyword evidence="14" id="KW-1185">Reference proteome</keyword>
<dbReference type="InterPro" id="IPR040766">
    <property type="entry name" value="Tudor_2_RapA"/>
</dbReference>
<dbReference type="SMART" id="SM00490">
    <property type="entry name" value="HELICc"/>
    <property type="match status" value="1"/>
</dbReference>
<dbReference type="InterPro" id="IPR057342">
    <property type="entry name" value="DEXDc_RapA"/>
</dbReference>
<dbReference type="Proteomes" id="UP001317963">
    <property type="component" value="Chromosome"/>
</dbReference>
<dbReference type="InterPro" id="IPR022737">
    <property type="entry name" value="RapA_C"/>
</dbReference>
<dbReference type="PANTHER" id="PTHR45766:SF6">
    <property type="entry name" value="SWI_SNF-RELATED MATRIX-ASSOCIATED ACTIN-DEPENDENT REGULATOR OF CHROMATIN SUBFAMILY A-LIKE PROTEIN 1"/>
    <property type="match status" value="1"/>
</dbReference>
<name>A0ABY6Q8F4_9GAMM</name>
<dbReference type="Gene3D" id="3.30.360.80">
    <property type="match status" value="1"/>
</dbReference>
<feature type="binding site" evidence="9">
    <location>
        <begin position="176"/>
        <end position="183"/>
    </location>
    <ligand>
        <name>ATP</name>
        <dbReference type="ChEBI" id="CHEBI:30616"/>
    </ligand>
</feature>
<dbReference type="EC" id="3.6.4.-" evidence="9"/>
<dbReference type="InterPro" id="IPR049730">
    <property type="entry name" value="SNF2/RAD54-like_C"/>
</dbReference>
<dbReference type="CDD" id="cd18011">
    <property type="entry name" value="DEXDc_RapA"/>
    <property type="match status" value="1"/>
</dbReference>
<dbReference type="InterPro" id="IPR040765">
    <property type="entry name" value="Tudor_1_RapA"/>
</dbReference>